<name>A0A0K1PH70_9BACT</name>
<dbReference type="EMBL" id="CP012332">
    <property type="protein sequence ID" value="AKU92469.1"/>
    <property type="molecule type" value="Genomic_DNA"/>
</dbReference>
<evidence type="ECO:0000313" key="4">
    <source>
        <dbReference type="EMBL" id="AKU92469.1"/>
    </source>
</evidence>
<dbReference type="STRING" id="1391653.AKJ08_2856"/>
<dbReference type="Pfam" id="PF01253">
    <property type="entry name" value="SUI1"/>
    <property type="match status" value="1"/>
</dbReference>
<evidence type="ECO:0000256" key="2">
    <source>
        <dbReference type="ARBA" id="ARBA00022917"/>
    </source>
</evidence>
<evidence type="ECO:0000313" key="5">
    <source>
        <dbReference type="Proteomes" id="UP000055590"/>
    </source>
</evidence>
<feature type="domain" description="SUI1" evidence="3">
    <location>
        <begin position="50"/>
        <end position="108"/>
    </location>
</feature>
<dbReference type="Proteomes" id="UP000055590">
    <property type="component" value="Chromosome"/>
</dbReference>
<protein>
    <submittedName>
        <fullName evidence="4">Translation initiation factor SUI1-related protein</fullName>
    </submittedName>
</protein>
<dbReference type="PIRSF" id="PIRSF037511">
    <property type="entry name" value="Transl_init_SUI1_pro"/>
    <property type="match status" value="1"/>
</dbReference>
<dbReference type="GO" id="GO:0006417">
    <property type="term" value="P:regulation of translation"/>
    <property type="evidence" value="ECO:0007669"/>
    <property type="project" value="UniProtKB-KW"/>
</dbReference>
<dbReference type="AlphaFoldDB" id="A0A0K1PH70"/>
<evidence type="ECO:0000259" key="3">
    <source>
        <dbReference type="PROSITE" id="PS50296"/>
    </source>
</evidence>
<dbReference type="InterPro" id="IPR005872">
    <property type="entry name" value="SUI1_arc_bac"/>
</dbReference>
<proteinExistence type="predicted"/>
<keyword evidence="4" id="KW-0396">Initiation factor</keyword>
<gene>
    <name evidence="4" type="ORF">AKJ08_2856</name>
</gene>
<sequence length="114" mass="12265">MSKIVYSTDPALQKRCPRCKELEVSCTCAKAARVVEPPTVAKLRLEKSGRGGKTVTVIFDLPNDPAWLAELAGKLKKGCGVGGSAGEGRVEIQGDQREKLRELLPKLGFKTVKG</sequence>
<evidence type="ECO:0000256" key="1">
    <source>
        <dbReference type="ARBA" id="ARBA00022845"/>
    </source>
</evidence>
<dbReference type="RefSeq" id="WP_050726637.1">
    <property type="nucleotide sequence ID" value="NZ_CP012332.1"/>
</dbReference>
<reference evidence="4 5" key="1">
    <citation type="submission" date="2015-08" db="EMBL/GenBank/DDBJ databases">
        <authorList>
            <person name="Babu N.S."/>
            <person name="Beckwith C.J."/>
            <person name="Beseler K.G."/>
            <person name="Brison A."/>
            <person name="Carone J.V."/>
            <person name="Caskin T.P."/>
            <person name="Diamond M."/>
            <person name="Durham M.E."/>
            <person name="Foxe J.M."/>
            <person name="Go M."/>
            <person name="Henderson B.A."/>
            <person name="Jones I.B."/>
            <person name="McGettigan J.A."/>
            <person name="Micheletti S.J."/>
            <person name="Nasrallah M.E."/>
            <person name="Ortiz D."/>
            <person name="Piller C.R."/>
            <person name="Privatt S.R."/>
            <person name="Schneider S.L."/>
            <person name="Sharp S."/>
            <person name="Smith T.C."/>
            <person name="Stanton J.D."/>
            <person name="Ullery H.E."/>
            <person name="Wilson R.J."/>
            <person name="Serrano M.G."/>
            <person name="Buck G."/>
            <person name="Lee V."/>
            <person name="Wang Y."/>
            <person name="Carvalho R."/>
            <person name="Voegtly L."/>
            <person name="Shi R."/>
            <person name="Duckworth R."/>
            <person name="Johnson A."/>
            <person name="Loviza R."/>
            <person name="Walstead R."/>
            <person name="Shah Z."/>
            <person name="Kiflezghi M."/>
            <person name="Wade K."/>
            <person name="Ball S.L."/>
            <person name="Bradley K.W."/>
            <person name="Asai D.J."/>
            <person name="Bowman C.A."/>
            <person name="Russell D.A."/>
            <person name="Pope W.H."/>
            <person name="Jacobs-Sera D."/>
            <person name="Hendrix R.W."/>
            <person name="Hatfull G.F."/>
        </authorList>
    </citation>
    <scope>NUCLEOTIDE SEQUENCE [LARGE SCALE GENOMIC DNA]</scope>
    <source>
        <strain evidence="4 5">DSM 27710</strain>
    </source>
</reference>
<dbReference type="PROSITE" id="PS50296">
    <property type="entry name" value="SUI1"/>
    <property type="match status" value="1"/>
</dbReference>
<dbReference type="InterPro" id="IPR001950">
    <property type="entry name" value="SUI1"/>
</dbReference>
<dbReference type="OrthoDB" id="9792915at2"/>
<keyword evidence="1" id="KW-0810">Translation regulation</keyword>
<dbReference type="CDD" id="cd11567">
    <property type="entry name" value="YciH_like"/>
    <property type="match status" value="1"/>
</dbReference>
<dbReference type="PATRIC" id="fig|1391653.3.peg.2975"/>
<dbReference type="SUPFAM" id="SSF55159">
    <property type="entry name" value="eIF1-like"/>
    <property type="match status" value="1"/>
</dbReference>
<dbReference type="InterPro" id="IPR036877">
    <property type="entry name" value="SUI1_dom_sf"/>
</dbReference>
<keyword evidence="2" id="KW-0648">Protein biosynthesis</keyword>
<dbReference type="KEGG" id="vin:AKJ08_2856"/>
<dbReference type="Gene3D" id="3.30.780.10">
    <property type="entry name" value="SUI1-like domain"/>
    <property type="match status" value="1"/>
</dbReference>
<keyword evidence="5" id="KW-1185">Reference proteome</keyword>
<accession>A0A0K1PH70</accession>
<organism evidence="4 5">
    <name type="scientific">Vulgatibacter incomptus</name>
    <dbReference type="NCBI Taxonomy" id="1391653"/>
    <lineage>
        <taxon>Bacteria</taxon>
        <taxon>Pseudomonadati</taxon>
        <taxon>Myxococcota</taxon>
        <taxon>Myxococcia</taxon>
        <taxon>Myxococcales</taxon>
        <taxon>Cystobacterineae</taxon>
        <taxon>Vulgatibacteraceae</taxon>
        <taxon>Vulgatibacter</taxon>
    </lineage>
</organism>
<dbReference type="GO" id="GO:0003743">
    <property type="term" value="F:translation initiation factor activity"/>
    <property type="evidence" value="ECO:0007669"/>
    <property type="project" value="UniProtKB-KW"/>
</dbReference>